<proteinExistence type="predicted"/>
<dbReference type="Proteomes" id="UP001249851">
    <property type="component" value="Unassembled WGS sequence"/>
</dbReference>
<reference evidence="1" key="2">
    <citation type="journal article" date="2023" name="Science">
        <title>Genomic signatures of disease resistance in endangered staghorn corals.</title>
        <authorList>
            <person name="Vollmer S.V."/>
            <person name="Selwyn J.D."/>
            <person name="Despard B.A."/>
            <person name="Roesel C.L."/>
        </authorList>
    </citation>
    <scope>NUCLEOTIDE SEQUENCE</scope>
    <source>
        <strain evidence="1">K2</strain>
    </source>
</reference>
<comment type="caution">
    <text evidence="1">The sequence shown here is derived from an EMBL/GenBank/DDBJ whole genome shotgun (WGS) entry which is preliminary data.</text>
</comment>
<evidence type="ECO:0000313" key="2">
    <source>
        <dbReference type="Proteomes" id="UP001249851"/>
    </source>
</evidence>
<dbReference type="EMBL" id="JARQWQ010000003">
    <property type="protein sequence ID" value="KAK2572950.1"/>
    <property type="molecule type" value="Genomic_DNA"/>
</dbReference>
<accession>A0AAD9R504</accession>
<keyword evidence="2" id="KW-1185">Reference proteome</keyword>
<name>A0AAD9R504_ACRCE</name>
<organism evidence="1 2">
    <name type="scientific">Acropora cervicornis</name>
    <name type="common">Staghorn coral</name>
    <dbReference type="NCBI Taxonomy" id="6130"/>
    <lineage>
        <taxon>Eukaryota</taxon>
        <taxon>Metazoa</taxon>
        <taxon>Cnidaria</taxon>
        <taxon>Anthozoa</taxon>
        <taxon>Hexacorallia</taxon>
        <taxon>Scleractinia</taxon>
        <taxon>Astrocoeniina</taxon>
        <taxon>Acroporidae</taxon>
        <taxon>Acropora</taxon>
    </lineage>
</organism>
<evidence type="ECO:0000313" key="1">
    <source>
        <dbReference type="EMBL" id="KAK2572950.1"/>
    </source>
</evidence>
<reference evidence="1" key="1">
    <citation type="journal article" date="2023" name="G3 (Bethesda)">
        <title>Whole genome assembly and annotation of the endangered Caribbean coral Acropora cervicornis.</title>
        <authorList>
            <person name="Selwyn J.D."/>
            <person name="Vollmer S.V."/>
        </authorList>
    </citation>
    <scope>NUCLEOTIDE SEQUENCE</scope>
    <source>
        <strain evidence="1">K2</strain>
    </source>
</reference>
<protein>
    <submittedName>
        <fullName evidence="1">Insoluble matrix shell protein 1</fullName>
    </submittedName>
</protein>
<gene>
    <name evidence="1" type="ORF">P5673_001966</name>
</gene>
<sequence length="288" mass="31713">MEGEYKVTLSIYSGLPDPVWKFDSQHESFKTIKEHLDDARGKGITYRHEQMPSILGFRGFLMQSFDAEQADLIVGKGTEALQKLLLDTMPKGLIRDDLWKTILQAIDSGTVSAKTPDKSQSTTSQDVSREIGKILHYAPPLDLARWNTSCVQTKNNCYNYANDKITNTFAQPGRASGKPITDLTVAQVLAAVESDGWLKMDVPPGAPCPTAPEQPNCLVALFVAVGTDYHCMRLDDNKLWSQKLGGTAATNLDGAGNKISDPRKAVNLPIGPTYKFVSFMKIFTNIIE</sequence>
<dbReference type="AlphaFoldDB" id="A0AAD9R504"/>